<dbReference type="STRING" id="203124.Tery_4383"/>
<reference evidence="2" key="1">
    <citation type="submission" date="2006-06" db="EMBL/GenBank/DDBJ databases">
        <title>Complete sequence of Trichodesmium erythraeum IMS101.</title>
        <authorList>
            <consortium name="US DOE Joint Genome Institute"/>
            <person name="Copeland A."/>
            <person name="Lucas S."/>
            <person name="Lapidus A."/>
            <person name="Barry K."/>
            <person name="Detter J.C."/>
            <person name="Glavina del Rio T."/>
            <person name="Hammon N."/>
            <person name="Israni S."/>
            <person name="Dalin E."/>
            <person name="Tice H."/>
            <person name="Pitluck S."/>
            <person name="Kiss H."/>
            <person name="Munk A.C."/>
            <person name="Brettin T."/>
            <person name="Bruce D."/>
            <person name="Han C."/>
            <person name="Tapia R."/>
            <person name="Gilna P."/>
            <person name="Schmutz J."/>
            <person name="Larimer F."/>
            <person name="Land M."/>
            <person name="Hauser L."/>
            <person name="Kyrpides N."/>
            <person name="Kim E."/>
            <person name="Richardson P."/>
        </authorList>
    </citation>
    <scope>NUCLEOTIDE SEQUENCE [LARGE SCALE GENOMIC DNA]</scope>
    <source>
        <strain evidence="2">IMS101</strain>
    </source>
</reference>
<name>Q10WK2_TRIEI</name>
<organism evidence="2">
    <name type="scientific">Trichodesmium erythraeum (strain IMS101)</name>
    <dbReference type="NCBI Taxonomy" id="203124"/>
    <lineage>
        <taxon>Bacteria</taxon>
        <taxon>Bacillati</taxon>
        <taxon>Cyanobacteriota</taxon>
        <taxon>Cyanophyceae</taxon>
        <taxon>Oscillatoriophycideae</taxon>
        <taxon>Oscillatoriales</taxon>
        <taxon>Microcoleaceae</taxon>
        <taxon>Trichodesmium</taxon>
    </lineage>
</organism>
<feature type="transmembrane region" description="Helical" evidence="1">
    <location>
        <begin position="52"/>
        <end position="74"/>
    </location>
</feature>
<evidence type="ECO:0000313" key="2">
    <source>
        <dbReference type="EMBL" id="ABG53372.1"/>
    </source>
</evidence>
<feature type="transmembrane region" description="Helical" evidence="1">
    <location>
        <begin position="20"/>
        <end position="40"/>
    </location>
</feature>
<keyword evidence="1" id="KW-0812">Transmembrane</keyword>
<dbReference type="eggNOG" id="COG1215">
    <property type="taxonomic scope" value="Bacteria"/>
</dbReference>
<gene>
    <name evidence="2" type="ordered locus">Tery_4383</name>
</gene>
<keyword evidence="1" id="KW-0472">Membrane</keyword>
<sequence>MLLVYFLFGLPISISVSAKFLLSALNLFLLLIRFVLLLVIPSSYDFSQAQASWLFLLSLLASSLAVLQIFLSAIKTPKNGGVEFMEKIRLFGRVMT</sequence>
<protein>
    <submittedName>
        <fullName evidence="2">Uncharacterized protein</fullName>
    </submittedName>
</protein>
<proteinExistence type="predicted"/>
<dbReference type="AlphaFoldDB" id="Q10WK2"/>
<dbReference type="HOGENOM" id="CLU_2358853_0_0_3"/>
<dbReference type="KEGG" id="ter:Tery_4383"/>
<evidence type="ECO:0000256" key="1">
    <source>
        <dbReference type="SAM" id="Phobius"/>
    </source>
</evidence>
<keyword evidence="1" id="KW-1133">Transmembrane helix</keyword>
<dbReference type="EMBL" id="CP000393">
    <property type="protein sequence ID" value="ABG53372.1"/>
    <property type="molecule type" value="Genomic_DNA"/>
</dbReference>
<accession>Q10WK2</accession>